<dbReference type="EMBL" id="CP003350">
    <property type="protein sequence ID" value="AFC87318.1"/>
    <property type="molecule type" value="Genomic_DNA"/>
</dbReference>
<name>H8L2W2_FRAAD</name>
<dbReference type="GO" id="GO:0003677">
    <property type="term" value="F:DNA binding"/>
    <property type="evidence" value="ECO:0007669"/>
    <property type="project" value="InterPro"/>
</dbReference>
<dbReference type="InterPro" id="IPR001387">
    <property type="entry name" value="Cro/C1-type_HTH"/>
</dbReference>
<protein>
    <submittedName>
        <fullName evidence="2">Putative transcriptional regulator</fullName>
    </submittedName>
</protein>
<dbReference type="eggNOG" id="COG1476">
    <property type="taxonomic scope" value="Bacteria"/>
</dbReference>
<dbReference type="RefSeq" id="WP_014404321.1">
    <property type="nucleotide sequence ID" value="NC_017033.1"/>
</dbReference>
<accession>H8L2W2</accession>
<evidence type="ECO:0000313" key="3">
    <source>
        <dbReference type="Proteomes" id="UP000005234"/>
    </source>
</evidence>
<dbReference type="Pfam" id="PF01381">
    <property type="entry name" value="HTH_3"/>
    <property type="match status" value="1"/>
</dbReference>
<sequence>MPSLARTPLQMGTLIRRRRKQLHWSQTVLASKAGLRQETVSLIENGHAAVRLDTLLDLLAALDLQLQVETRSHDYDIEDLIG</sequence>
<evidence type="ECO:0000313" key="2">
    <source>
        <dbReference type="EMBL" id="AFC87318.1"/>
    </source>
</evidence>
<dbReference type="STRING" id="767434.Fraau_2988"/>
<gene>
    <name evidence="2" type="ordered locus">Fraau_2988</name>
</gene>
<evidence type="ECO:0000259" key="1">
    <source>
        <dbReference type="PROSITE" id="PS50943"/>
    </source>
</evidence>
<dbReference type="OrthoDB" id="9156632at2"/>
<organism evidence="2 3">
    <name type="scientific">Frateuria aurantia (strain ATCC 33424 / DSM 6220 / KCTC 2777 / LMG 1558 / NBRC 3245 / NCIMB 13370)</name>
    <name type="common">Acetobacter aurantius</name>
    <dbReference type="NCBI Taxonomy" id="767434"/>
    <lineage>
        <taxon>Bacteria</taxon>
        <taxon>Pseudomonadati</taxon>
        <taxon>Pseudomonadota</taxon>
        <taxon>Gammaproteobacteria</taxon>
        <taxon>Lysobacterales</taxon>
        <taxon>Rhodanobacteraceae</taxon>
        <taxon>Frateuria</taxon>
    </lineage>
</organism>
<keyword evidence="3" id="KW-1185">Reference proteome</keyword>
<reference evidence="2" key="1">
    <citation type="submission" date="2012-02" db="EMBL/GenBank/DDBJ databases">
        <title>The complete genome of Frateuria aurantia DSM 6220.</title>
        <authorList>
            <consortium name="US DOE Joint Genome Institute (JGI-PGF)"/>
            <person name="Lucas S."/>
            <person name="Copeland A."/>
            <person name="Lapidus A."/>
            <person name="Glavina del Rio T."/>
            <person name="Dalin E."/>
            <person name="Tice H."/>
            <person name="Bruce D."/>
            <person name="Goodwin L."/>
            <person name="Pitluck S."/>
            <person name="Peters L."/>
            <person name="Ovchinnikova G."/>
            <person name="Teshima H."/>
            <person name="Kyrpides N."/>
            <person name="Mavromatis K."/>
            <person name="Ivanova N."/>
            <person name="Brettin T."/>
            <person name="Detter J.C."/>
            <person name="Han C."/>
            <person name="Larimer F."/>
            <person name="Land M."/>
            <person name="Hauser L."/>
            <person name="Markowitz V."/>
            <person name="Cheng J.-F."/>
            <person name="Hugenholtz P."/>
            <person name="Woyke T."/>
            <person name="Wu D."/>
            <person name="Brambilla E."/>
            <person name="Klenk H.-P."/>
            <person name="Eisen J.A."/>
        </authorList>
    </citation>
    <scope>NUCLEOTIDE SEQUENCE</scope>
    <source>
        <strain evidence="2">DSM 6220</strain>
    </source>
</reference>
<dbReference type="SUPFAM" id="SSF47413">
    <property type="entry name" value="lambda repressor-like DNA-binding domains"/>
    <property type="match status" value="1"/>
</dbReference>
<dbReference type="Proteomes" id="UP000005234">
    <property type="component" value="Chromosome"/>
</dbReference>
<dbReference type="SMART" id="SM00530">
    <property type="entry name" value="HTH_XRE"/>
    <property type="match status" value="1"/>
</dbReference>
<dbReference type="KEGG" id="fau:Fraau_2988"/>
<dbReference type="CDD" id="cd00093">
    <property type="entry name" value="HTH_XRE"/>
    <property type="match status" value="1"/>
</dbReference>
<dbReference type="Gene3D" id="1.10.260.40">
    <property type="entry name" value="lambda repressor-like DNA-binding domains"/>
    <property type="match status" value="1"/>
</dbReference>
<dbReference type="HOGENOM" id="CLU_066192_47_2_6"/>
<dbReference type="InterPro" id="IPR010982">
    <property type="entry name" value="Lambda_DNA-bd_dom_sf"/>
</dbReference>
<dbReference type="AlphaFoldDB" id="H8L2W2"/>
<feature type="domain" description="HTH cro/C1-type" evidence="1">
    <location>
        <begin position="15"/>
        <end position="71"/>
    </location>
</feature>
<proteinExistence type="predicted"/>
<dbReference type="PROSITE" id="PS50943">
    <property type="entry name" value="HTH_CROC1"/>
    <property type="match status" value="1"/>
</dbReference>